<feature type="transmembrane region" description="Helical" evidence="6">
    <location>
        <begin position="390"/>
        <end position="408"/>
    </location>
</feature>
<dbReference type="SUPFAM" id="SSF52833">
    <property type="entry name" value="Thioredoxin-like"/>
    <property type="match status" value="1"/>
</dbReference>
<feature type="domain" description="Thiol:disulfide interchange protein DsbD N-terminal" evidence="9">
    <location>
        <begin position="45"/>
        <end position="160"/>
    </location>
</feature>
<evidence type="ECO:0000313" key="11">
    <source>
        <dbReference type="Proteomes" id="UP000184170"/>
    </source>
</evidence>
<dbReference type="SUPFAM" id="SSF74863">
    <property type="entry name" value="Thiol:disulfide interchange protein DsbD, N-terminal domain (DsbD-alpha)"/>
    <property type="match status" value="1"/>
</dbReference>
<dbReference type="GO" id="GO:0016020">
    <property type="term" value="C:membrane"/>
    <property type="evidence" value="ECO:0007669"/>
    <property type="project" value="UniProtKB-SubCell"/>
</dbReference>
<proteinExistence type="predicted"/>
<evidence type="ECO:0000256" key="1">
    <source>
        <dbReference type="ARBA" id="ARBA00004141"/>
    </source>
</evidence>
<dbReference type="STRING" id="494016.SAMN04487965_2459"/>
<evidence type="ECO:0000256" key="7">
    <source>
        <dbReference type="SAM" id="SignalP"/>
    </source>
</evidence>
<dbReference type="InterPro" id="IPR028250">
    <property type="entry name" value="DsbDN"/>
</dbReference>
<evidence type="ECO:0000256" key="6">
    <source>
        <dbReference type="SAM" id="Phobius"/>
    </source>
</evidence>
<dbReference type="EMBL" id="FQVA01000003">
    <property type="protein sequence ID" value="SHF69018.1"/>
    <property type="molecule type" value="Genomic_DNA"/>
</dbReference>
<dbReference type="CDD" id="cd02953">
    <property type="entry name" value="DsbDgamma"/>
    <property type="match status" value="1"/>
</dbReference>
<evidence type="ECO:0000259" key="8">
    <source>
        <dbReference type="Pfam" id="PF02683"/>
    </source>
</evidence>
<keyword evidence="3" id="KW-0201">Cytochrome c-type biogenesis</keyword>
<dbReference type="Gene3D" id="2.60.40.1250">
    <property type="entry name" value="Thiol:disulfide interchange protein DsbD, N-terminal domain"/>
    <property type="match status" value="1"/>
</dbReference>
<gene>
    <name evidence="10" type="ORF">SAMN04487965_2459</name>
</gene>
<dbReference type="Proteomes" id="UP000184170">
    <property type="component" value="Unassembled WGS sequence"/>
</dbReference>
<keyword evidence="11" id="KW-1185">Reference proteome</keyword>
<reference evidence="11" key="1">
    <citation type="submission" date="2016-11" db="EMBL/GenBank/DDBJ databases">
        <authorList>
            <person name="Varghese N."/>
            <person name="Submissions S."/>
        </authorList>
    </citation>
    <scope>NUCLEOTIDE SEQUENCE [LARGE SCALE GENOMIC DNA]</scope>
    <source>
        <strain evidence="11">CGMCC 1.7063</strain>
    </source>
</reference>
<feature type="domain" description="Cytochrome C biogenesis protein transmembrane" evidence="8">
    <location>
        <begin position="193"/>
        <end position="403"/>
    </location>
</feature>
<comment type="subcellular location">
    <subcellularLocation>
        <location evidence="1">Membrane</location>
        <topology evidence="1">Multi-pass membrane protein</topology>
    </subcellularLocation>
</comment>
<dbReference type="GO" id="GO:0015035">
    <property type="term" value="F:protein-disulfide reductase activity"/>
    <property type="evidence" value="ECO:0007669"/>
    <property type="project" value="TreeGrafter"/>
</dbReference>
<evidence type="ECO:0000256" key="4">
    <source>
        <dbReference type="ARBA" id="ARBA00022989"/>
    </source>
</evidence>
<dbReference type="OrthoDB" id="9811036at2"/>
<dbReference type="PANTHER" id="PTHR32234">
    <property type="entry name" value="THIOL:DISULFIDE INTERCHANGE PROTEIN DSBD"/>
    <property type="match status" value="1"/>
</dbReference>
<accession>A0A1M5DPQ5</accession>
<keyword evidence="5 6" id="KW-0472">Membrane</keyword>
<keyword evidence="2 6" id="KW-0812">Transmembrane</keyword>
<dbReference type="InterPro" id="IPR036249">
    <property type="entry name" value="Thioredoxin-like_sf"/>
</dbReference>
<dbReference type="AlphaFoldDB" id="A0A1M5DPQ5"/>
<sequence length="601" mass="64120">MAVMTNSFRKNFLYLLAALAFLLTSGVSAQPSAPSFGTQSSGESAEFLPVDEAYQQDFLFDSQGISAIFQIAPDYYLYRDKLALYRVDSGKKTALPLTLPDGEVIWDDYFEKETEVYRLQLEFPLNLQRSDEPLLLEIHYQGCADAGLCYPPQVRQYTLDPVNGSATPAGTGAEPAAPAPGSASSAGMALPLALLLAFAGGLLLNLMPCVFPVLSIKLLAVSQAAKRADQRHHHGWAYSAGVVLSFVLIAALMLALRAGGEAVGWGFQLQSPWLVAALAYLFFAMGLSLSGLTEFGGGLMGIGSNLSAQRGLRGSFATGALATLVASPCTAPMMGSALGFAVTQPAAVALLVFAALGAGMAAPFLLLTYIPTLSEKLPRPGPWMDRLKQLLAFPMYLTAVWLLWVLGRQSGSDGVALVLAGAVAIAFALWLWPRPQWHWGRGTTAMLALAFALLLLPRLTTVQLPSAATGSYWQPYSPDRLEAARSEGRPVLANMTAAWCITCLANEKVVLSSDEISDAVQQLGVVALKGDWTNQDPRISQLLARYGRTSVPLYLLYPAGGGEAKILPQILTREGLLAELNAAARDSFSASGAEKNDNLPL</sequence>
<keyword evidence="7" id="KW-0732">Signal</keyword>
<protein>
    <submittedName>
        <fullName evidence="10">Thiol:disulfide interchange protein DsbD</fullName>
    </submittedName>
</protein>
<evidence type="ECO:0000259" key="9">
    <source>
        <dbReference type="Pfam" id="PF11412"/>
    </source>
</evidence>
<dbReference type="InterPro" id="IPR003834">
    <property type="entry name" value="Cyt_c_assmbl_TM_dom"/>
</dbReference>
<feature type="transmembrane region" description="Helical" evidence="6">
    <location>
        <begin position="439"/>
        <end position="456"/>
    </location>
</feature>
<dbReference type="RefSeq" id="WP_073275575.1">
    <property type="nucleotide sequence ID" value="NZ_FQVA01000003.1"/>
</dbReference>
<dbReference type="Pfam" id="PF02683">
    <property type="entry name" value="DsbD_TM"/>
    <property type="match status" value="1"/>
</dbReference>
<dbReference type="InterPro" id="IPR035671">
    <property type="entry name" value="DsbD_gamma"/>
</dbReference>
<feature type="transmembrane region" description="Helical" evidence="6">
    <location>
        <begin position="414"/>
        <end position="432"/>
    </location>
</feature>
<dbReference type="Pfam" id="PF11412">
    <property type="entry name" value="DsbD_N"/>
    <property type="match status" value="1"/>
</dbReference>
<evidence type="ECO:0000256" key="2">
    <source>
        <dbReference type="ARBA" id="ARBA00022692"/>
    </source>
</evidence>
<organism evidence="10 11">
    <name type="scientific">Microbulbifer donghaiensis</name>
    <dbReference type="NCBI Taxonomy" id="494016"/>
    <lineage>
        <taxon>Bacteria</taxon>
        <taxon>Pseudomonadati</taxon>
        <taxon>Pseudomonadota</taxon>
        <taxon>Gammaproteobacteria</taxon>
        <taxon>Cellvibrionales</taxon>
        <taxon>Microbulbiferaceae</taxon>
        <taxon>Microbulbifer</taxon>
    </lineage>
</organism>
<dbReference type="Gene3D" id="3.40.30.10">
    <property type="entry name" value="Glutaredoxin"/>
    <property type="match status" value="1"/>
</dbReference>
<feature type="transmembrane region" description="Helical" evidence="6">
    <location>
        <begin position="188"/>
        <end position="214"/>
    </location>
</feature>
<feature type="chain" id="PRO_5012251521" evidence="7">
    <location>
        <begin position="30"/>
        <end position="601"/>
    </location>
</feature>
<evidence type="ECO:0000313" key="10">
    <source>
        <dbReference type="EMBL" id="SHF69018.1"/>
    </source>
</evidence>
<feature type="transmembrane region" description="Helical" evidence="6">
    <location>
        <begin position="276"/>
        <end position="302"/>
    </location>
</feature>
<feature type="signal peptide" evidence="7">
    <location>
        <begin position="1"/>
        <end position="29"/>
    </location>
</feature>
<feature type="transmembrane region" description="Helical" evidence="6">
    <location>
        <begin position="235"/>
        <end position="256"/>
    </location>
</feature>
<dbReference type="Pfam" id="PF13899">
    <property type="entry name" value="Thioredoxin_7"/>
    <property type="match status" value="1"/>
</dbReference>
<name>A0A1M5DPQ5_9GAMM</name>
<dbReference type="GO" id="GO:0045454">
    <property type="term" value="P:cell redox homeostasis"/>
    <property type="evidence" value="ECO:0007669"/>
    <property type="project" value="TreeGrafter"/>
</dbReference>
<dbReference type="InterPro" id="IPR036929">
    <property type="entry name" value="DsbDN_sf"/>
</dbReference>
<feature type="transmembrane region" description="Helical" evidence="6">
    <location>
        <begin position="346"/>
        <end position="370"/>
    </location>
</feature>
<evidence type="ECO:0000256" key="3">
    <source>
        <dbReference type="ARBA" id="ARBA00022748"/>
    </source>
</evidence>
<evidence type="ECO:0000256" key="5">
    <source>
        <dbReference type="ARBA" id="ARBA00023136"/>
    </source>
</evidence>
<dbReference type="GO" id="GO:0017004">
    <property type="term" value="P:cytochrome complex assembly"/>
    <property type="evidence" value="ECO:0007669"/>
    <property type="project" value="UniProtKB-KW"/>
</dbReference>
<dbReference type="PANTHER" id="PTHR32234:SF3">
    <property type="entry name" value="SUPPRESSION OF COPPER SENSITIVITY PROTEIN"/>
    <property type="match status" value="1"/>
</dbReference>
<keyword evidence="4 6" id="KW-1133">Transmembrane helix</keyword>